<dbReference type="InterPro" id="IPR010982">
    <property type="entry name" value="Lambda_DNA-bd_dom_sf"/>
</dbReference>
<accession>A0A0S7C6M0</accession>
<keyword evidence="4" id="KW-1185">Reference proteome</keyword>
<dbReference type="GO" id="GO:0005829">
    <property type="term" value="C:cytosol"/>
    <property type="evidence" value="ECO:0007669"/>
    <property type="project" value="TreeGrafter"/>
</dbReference>
<evidence type="ECO:0000313" key="3">
    <source>
        <dbReference type="EMBL" id="GAP44803.1"/>
    </source>
</evidence>
<dbReference type="GO" id="GO:0003700">
    <property type="term" value="F:DNA-binding transcription factor activity"/>
    <property type="evidence" value="ECO:0007669"/>
    <property type="project" value="TreeGrafter"/>
</dbReference>
<dbReference type="InterPro" id="IPR001387">
    <property type="entry name" value="Cro/C1-type_HTH"/>
</dbReference>
<dbReference type="GO" id="GO:0003677">
    <property type="term" value="F:DNA binding"/>
    <property type="evidence" value="ECO:0007669"/>
    <property type="project" value="UniProtKB-KW"/>
</dbReference>
<evidence type="ECO:0000313" key="4">
    <source>
        <dbReference type="Proteomes" id="UP000053091"/>
    </source>
</evidence>
<dbReference type="PANTHER" id="PTHR46797">
    <property type="entry name" value="HTH-TYPE TRANSCRIPTIONAL REGULATOR"/>
    <property type="match status" value="1"/>
</dbReference>
<gene>
    <name evidence="3" type="ORF">TBC1_12614</name>
</gene>
<evidence type="ECO:0000256" key="1">
    <source>
        <dbReference type="ARBA" id="ARBA00023125"/>
    </source>
</evidence>
<dbReference type="InterPro" id="IPR050807">
    <property type="entry name" value="TransReg_Diox_bact_type"/>
</dbReference>
<sequence length="99" mass="11547">MTKETFGEYIRRLREERNLPLRKVAAQLDVDTSTLSKVERGERPMSIDYLKPLSQILKTNYNELQVRFIADSINANYGKLEYLEDGLGEVINQIKKNKK</sequence>
<dbReference type="RefSeq" id="WP_137305772.1">
    <property type="nucleotide sequence ID" value="NZ_DF968183.1"/>
</dbReference>
<dbReference type="EMBL" id="DF968183">
    <property type="protein sequence ID" value="GAP44803.1"/>
    <property type="molecule type" value="Genomic_DNA"/>
</dbReference>
<name>A0A0S7C6M0_9BACT</name>
<dbReference type="STRING" id="1678841.TBC1_12614"/>
<dbReference type="SUPFAM" id="SSF47413">
    <property type="entry name" value="lambda repressor-like DNA-binding domains"/>
    <property type="match status" value="1"/>
</dbReference>
<dbReference type="Pfam" id="PF01381">
    <property type="entry name" value="HTH_3"/>
    <property type="match status" value="1"/>
</dbReference>
<dbReference type="AlphaFoldDB" id="A0A0S7C6M0"/>
<dbReference type="PANTHER" id="PTHR46797:SF1">
    <property type="entry name" value="METHYLPHOSPHONATE SYNTHASE"/>
    <property type="match status" value="1"/>
</dbReference>
<feature type="domain" description="HTH cro/C1-type" evidence="2">
    <location>
        <begin position="10"/>
        <end position="64"/>
    </location>
</feature>
<dbReference type="Proteomes" id="UP000053091">
    <property type="component" value="Unassembled WGS sequence"/>
</dbReference>
<organism evidence="3">
    <name type="scientific">Lentimicrobium saccharophilum</name>
    <dbReference type="NCBI Taxonomy" id="1678841"/>
    <lineage>
        <taxon>Bacteria</taxon>
        <taxon>Pseudomonadati</taxon>
        <taxon>Bacteroidota</taxon>
        <taxon>Bacteroidia</taxon>
        <taxon>Bacteroidales</taxon>
        <taxon>Lentimicrobiaceae</taxon>
        <taxon>Lentimicrobium</taxon>
    </lineage>
</organism>
<dbReference type="PROSITE" id="PS50943">
    <property type="entry name" value="HTH_CROC1"/>
    <property type="match status" value="1"/>
</dbReference>
<dbReference type="SMART" id="SM00530">
    <property type="entry name" value="HTH_XRE"/>
    <property type="match status" value="1"/>
</dbReference>
<dbReference type="CDD" id="cd00093">
    <property type="entry name" value="HTH_XRE"/>
    <property type="match status" value="1"/>
</dbReference>
<dbReference type="Gene3D" id="1.10.260.40">
    <property type="entry name" value="lambda repressor-like DNA-binding domains"/>
    <property type="match status" value="1"/>
</dbReference>
<protein>
    <submittedName>
        <fullName evidence="3">Protein containing helix-turn-helix domain</fullName>
    </submittedName>
</protein>
<dbReference type="OrthoDB" id="4762426at2"/>
<reference evidence="3" key="1">
    <citation type="journal article" date="2015" name="Genome Announc.">
        <title>Draft Genome Sequence of Bacteroidales Strain TBC1, a Novel Isolate from a Methanogenic Wastewater Treatment System.</title>
        <authorList>
            <person name="Tourlousse D.M."/>
            <person name="Matsuura N."/>
            <person name="Sun L."/>
            <person name="Toyonaga M."/>
            <person name="Kuroda K."/>
            <person name="Ohashi A."/>
            <person name="Cruz R."/>
            <person name="Yamaguchi T."/>
            <person name="Sekiguchi Y."/>
        </authorList>
    </citation>
    <scope>NUCLEOTIDE SEQUENCE [LARGE SCALE GENOMIC DNA]</scope>
    <source>
        <strain evidence="3">TBC1</strain>
    </source>
</reference>
<proteinExistence type="predicted"/>
<evidence type="ECO:0000259" key="2">
    <source>
        <dbReference type="PROSITE" id="PS50943"/>
    </source>
</evidence>
<keyword evidence="1" id="KW-0238">DNA-binding</keyword>